<dbReference type="GO" id="GO:0009089">
    <property type="term" value="P:lysine biosynthetic process via diaminopimelate"/>
    <property type="evidence" value="ECO:0007669"/>
    <property type="project" value="UniProtKB-UniRule"/>
</dbReference>
<reference evidence="16 17" key="1">
    <citation type="submission" date="2019-03" db="EMBL/GenBank/DDBJ databases">
        <title>Metabolic potential of uncultured bacteria and archaea associated with petroleum seepage in deep-sea sediments.</title>
        <authorList>
            <person name="Dong X."/>
            <person name="Hubert C."/>
        </authorList>
    </citation>
    <scope>NUCLEOTIDE SEQUENCE [LARGE SCALE GENOMIC DNA]</scope>
    <source>
        <strain evidence="16">E44_bin18</strain>
    </source>
</reference>
<proteinExistence type="inferred from homology"/>
<dbReference type="AlphaFoldDB" id="A0A523UU59"/>
<dbReference type="EC" id="4.3.3.7" evidence="4 12"/>
<keyword evidence="7 12" id="KW-0220">Diaminopimelate biosynthesis</keyword>
<comment type="similarity">
    <text evidence="3 12 13">Belongs to the DapA family.</text>
</comment>
<sequence length="297" mass="31758">MFSGSFVALVTPFKGESIDEEGLRKNIRFQIENGTSGLVPCGTTGESPTLGQKEWETVVSITVEEAKGEVPVIAGTGTNSTKKTVEMTKRARELGATAALVVTPYYNRPTQEGLYSHYRSVALETGFPMVLYNVPSRTGVNLLPGTVLRLSRLEEVVAVKEASGNLAQAGEIANDCKGQLVLLSGDDVLTLPLLSLGATGVISVVANVLPGDVSRMVRDFLSGKGREARQGHERLLPLCRAMFLESNPIPVKAAMNILKMPAGKPRSPLTEISEKNKHLLRGALARYGLIGKEGTKG</sequence>
<evidence type="ECO:0000256" key="10">
    <source>
        <dbReference type="ARBA" id="ARBA00023270"/>
    </source>
</evidence>
<dbReference type="SMART" id="SM01130">
    <property type="entry name" value="DHDPS"/>
    <property type="match status" value="1"/>
</dbReference>
<feature type="site" description="Part of a proton relay during catalysis" evidence="12">
    <location>
        <position position="106"/>
    </location>
</feature>
<comment type="caution">
    <text evidence="16">The sequence shown here is derived from an EMBL/GenBank/DDBJ whole genome shotgun (WGS) entry which is preliminary data.</text>
</comment>
<evidence type="ECO:0000256" key="11">
    <source>
        <dbReference type="ARBA" id="ARBA00047836"/>
    </source>
</evidence>
<evidence type="ECO:0000256" key="6">
    <source>
        <dbReference type="ARBA" id="ARBA00022605"/>
    </source>
</evidence>
<evidence type="ECO:0000256" key="13">
    <source>
        <dbReference type="PIRNR" id="PIRNR001365"/>
    </source>
</evidence>
<comment type="function">
    <text evidence="1 12">Catalyzes the condensation of (S)-aspartate-beta-semialdehyde [(S)-ASA] and pyruvate to 4-hydroxy-tetrahydrodipicolinate (HTPA).</text>
</comment>
<dbReference type="SUPFAM" id="SSF51569">
    <property type="entry name" value="Aldolase"/>
    <property type="match status" value="1"/>
</dbReference>
<dbReference type="Pfam" id="PF00701">
    <property type="entry name" value="DHDPS"/>
    <property type="match status" value="1"/>
</dbReference>
<evidence type="ECO:0000256" key="12">
    <source>
        <dbReference type="HAMAP-Rule" id="MF_00418"/>
    </source>
</evidence>
<dbReference type="CDD" id="cd00950">
    <property type="entry name" value="DHDPS"/>
    <property type="match status" value="1"/>
</dbReference>
<dbReference type="GO" id="GO:0008840">
    <property type="term" value="F:4-hydroxy-tetrahydrodipicolinate synthase activity"/>
    <property type="evidence" value="ECO:0007669"/>
    <property type="project" value="UniProtKB-UniRule"/>
</dbReference>
<evidence type="ECO:0000256" key="4">
    <source>
        <dbReference type="ARBA" id="ARBA00012086"/>
    </source>
</evidence>
<comment type="pathway">
    <text evidence="2 12">Amino-acid biosynthesis; L-lysine biosynthesis via DAP pathway; (S)-tetrahydrodipicolinate from L-aspartate: step 3/4.</text>
</comment>
<protein>
    <recommendedName>
        <fullName evidence="4 12">4-hydroxy-tetrahydrodipicolinate synthase</fullName>
        <shortName evidence="12">HTPA synthase</shortName>
        <ecNumber evidence="4 12">4.3.3.7</ecNumber>
    </recommendedName>
</protein>
<dbReference type="PIRSF" id="PIRSF001365">
    <property type="entry name" value="DHDPS"/>
    <property type="match status" value="1"/>
</dbReference>
<dbReference type="Gene3D" id="3.20.20.70">
    <property type="entry name" value="Aldolase class I"/>
    <property type="match status" value="1"/>
</dbReference>
<dbReference type="Proteomes" id="UP000315525">
    <property type="component" value="Unassembled WGS sequence"/>
</dbReference>
<dbReference type="GO" id="GO:0019877">
    <property type="term" value="P:diaminopimelate biosynthetic process"/>
    <property type="evidence" value="ECO:0007669"/>
    <property type="project" value="UniProtKB-UniRule"/>
</dbReference>
<dbReference type="PRINTS" id="PR00146">
    <property type="entry name" value="DHPICSNTHASE"/>
</dbReference>
<dbReference type="InterPro" id="IPR013785">
    <property type="entry name" value="Aldolase_TIM"/>
</dbReference>
<dbReference type="InterPro" id="IPR005263">
    <property type="entry name" value="DapA"/>
</dbReference>
<feature type="binding site" evidence="12 15">
    <location>
        <position position="44"/>
    </location>
    <ligand>
        <name>pyruvate</name>
        <dbReference type="ChEBI" id="CHEBI:15361"/>
    </ligand>
</feature>
<dbReference type="EMBL" id="SOJN01000074">
    <property type="protein sequence ID" value="TET45889.1"/>
    <property type="molecule type" value="Genomic_DNA"/>
</dbReference>
<evidence type="ECO:0000256" key="8">
    <source>
        <dbReference type="ARBA" id="ARBA00023154"/>
    </source>
</evidence>
<evidence type="ECO:0000256" key="3">
    <source>
        <dbReference type="ARBA" id="ARBA00007592"/>
    </source>
</evidence>
<evidence type="ECO:0000313" key="16">
    <source>
        <dbReference type="EMBL" id="TET45889.1"/>
    </source>
</evidence>
<keyword evidence="9 12" id="KW-0456">Lyase</keyword>
<organism evidence="16 17">
    <name type="scientific">candidate division TA06 bacterium</name>
    <dbReference type="NCBI Taxonomy" id="2250710"/>
    <lineage>
        <taxon>Bacteria</taxon>
        <taxon>Bacteria division TA06</taxon>
    </lineage>
</organism>
<dbReference type="NCBIfam" id="TIGR00674">
    <property type="entry name" value="dapA"/>
    <property type="match status" value="1"/>
</dbReference>
<feature type="active site" description="Schiff-base intermediate with substrate" evidence="12 14">
    <location>
        <position position="160"/>
    </location>
</feature>
<dbReference type="PANTHER" id="PTHR12128">
    <property type="entry name" value="DIHYDRODIPICOLINATE SYNTHASE"/>
    <property type="match status" value="1"/>
</dbReference>
<keyword evidence="6 12" id="KW-0028">Amino-acid biosynthesis</keyword>
<keyword evidence="8 12" id="KW-0457">Lysine biosynthesis</keyword>
<feature type="binding site" evidence="12 15">
    <location>
        <position position="202"/>
    </location>
    <ligand>
        <name>pyruvate</name>
        <dbReference type="ChEBI" id="CHEBI:15361"/>
    </ligand>
</feature>
<dbReference type="PROSITE" id="PS00665">
    <property type="entry name" value="DHDPS_1"/>
    <property type="match status" value="1"/>
</dbReference>
<evidence type="ECO:0000256" key="9">
    <source>
        <dbReference type="ARBA" id="ARBA00023239"/>
    </source>
</evidence>
<evidence type="ECO:0000256" key="14">
    <source>
        <dbReference type="PIRSR" id="PIRSR001365-1"/>
    </source>
</evidence>
<dbReference type="GO" id="GO:0005829">
    <property type="term" value="C:cytosol"/>
    <property type="evidence" value="ECO:0007669"/>
    <property type="project" value="TreeGrafter"/>
</dbReference>
<evidence type="ECO:0000256" key="7">
    <source>
        <dbReference type="ARBA" id="ARBA00022915"/>
    </source>
</evidence>
<dbReference type="UniPathway" id="UPA00034">
    <property type="reaction ID" value="UER00017"/>
</dbReference>
<dbReference type="PANTHER" id="PTHR12128:SF66">
    <property type="entry name" value="4-HYDROXY-2-OXOGLUTARATE ALDOLASE, MITOCHONDRIAL"/>
    <property type="match status" value="1"/>
</dbReference>
<name>A0A523UU59_UNCT6</name>
<keyword evidence="10 12" id="KW-0704">Schiff base</keyword>
<evidence type="ECO:0000256" key="2">
    <source>
        <dbReference type="ARBA" id="ARBA00005120"/>
    </source>
</evidence>
<comment type="subunit">
    <text evidence="12">Homotetramer; dimer of dimers.</text>
</comment>
<evidence type="ECO:0000256" key="1">
    <source>
        <dbReference type="ARBA" id="ARBA00003294"/>
    </source>
</evidence>
<gene>
    <name evidence="12" type="primary">dapA</name>
    <name evidence="16" type="ORF">E3J62_06035</name>
</gene>
<dbReference type="PROSITE" id="PS00666">
    <property type="entry name" value="DHDPS_2"/>
    <property type="match status" value="1"/>
</dbReference>
<accession>A0A523UU59</accession>
<dbReference type="InterPro" id="IPR020625">
    <property type="entry name" value="Schiff_base-form_aldolases_AS"/>
</dbReference>
<dbReference type="InterPro" id="IPR020624">
    <property type="entry name" value="Schiff_base-form_aldolases_CS"/>
</dbReference>
<comment type="caution">
    <text evidence="12">Was originally thought to be a dihydrodipicolinate synthase (DHDPS), catalyzing the condensation of (S)-aspartate-beta-semialdehyde [(S)-ASA] and pyruvate to dihydrodipicolinate (DHDP). However, it was shown in E.coli that the product of the enzymatic reaction is not dihydrodipicolinate but in fact (4S)-4-hydroxy-2,3,4,5-tetrahydro-(2S)-dipicolinic acid (HTPA), and that the consecutive dehydration reaction leading to DHDP is not spontaneous but catalyzed by DapB.</text>
</comment>
<evidence type="ECO:0000256" key="5">
    <source>
        <dbReference type="ARBA" id="ARBA00022490"/>
    </source>
</evidence>
<evidence type="ECO:0000256" key="15">
    <source>
        <dbReference type="PIRSR" id="PIRSR001365-2"/>
    </source>
</evidence>
<dbReference type="InterPro" id="IPR002220">
    <property type="entry name" value="DapA-like"/>
</dbReference>
<keyword evidence="5 12" id="KW-0963">Cytoplasm</keyword>
<evidence type="ECO:0000313" key="17">
    <source>
        <dbReference type="Proteomes" id="UP000315525"/>
    </source>
</evidence>
<feature type="site" description="Part of a proton relay during catalysis" evidence="12">
    <location>
        <position position="43"/>
    </location>
</feature>
<comment type="subcellular location">
    <subcellularLocation>
        <location evidence="12">Cytoplasm</location>
    </subcellularLocation>
</comment>
<comment type="catalytic activity">
    <reaction evidence="11 12">
        <text>L-aspartate 4-semialdehyde + pyruvate = (2S,4S)-4-hydroxy-2,3,4,5-tetrahydrodipicolinate + H2O + H(+)</text>
        <dbReference type="Rhea" id="RHEA:34171"/>
        <dbReference type="ChEBI" id="CHEBI:15361"/>
        <dbReference type="ChEBI" id="CHEBI:15377"/>
        <dbReference type="ChEBI" id="CHEBI:15378"/>
        <dbReference type="ChEBI" id="CHEBI:67139"/>
        <dbReference type="ChEBI" id="CHEBI:537519"/>
        <dbReference type="EC" id="4.3.3.7"/>
    </reaction>
</comment>
<feature type="active site" description="Proton donor/acceptor" evidence="12 14">
    <location>
        <position position="132"/>
    </location>
</feature>
<dbReference type="HAMAP" id="MF_00418">
    <property type="entry name" value="DapA"/>
    <property type="match status" value="1"/>
</dbReference>